<dbReference type="EMBL" id="CCCS020000037">
    <property type="protein sequence ID" value="CDQ10713.1"/>
    <property type="molecule type" value="Genomic_DNA"/>
</dbReference>
<organism evidence="1">
    <name type="scientific">Acidithiobacillus ferrivorans</name>
    <dbReference type="NCBI Taxonomy" id="160808"/>
    <lineage>
        <taxon>Bacteria</taxon>
        <taxon>Pseudomonadati</taxon>
        <taxon>Pseudomonadota</taxon>
        <taxon>Acidithiobacillia</taxon>
        <taxon>Acidithiobacillales</taxon>
        <taxon>Acidithiobacillaceae</taxon>
        <taxon>Acidithiobacillus</taxon>
    </lineage>
</organism>
<evidence type="ECO:0000313" key="1">
    <source>
        <dbReference type="EMBL" id="CDQ10713.1"/>
    </source>
</evidence>
<sequence>MSPLSDDVQGITPSLDTRLSFSGVTSEVTMCAPLMTRRLDIGGGASHSGAFCYYKRTNVVEGL</sequence>
<accession>A0A060UVA5</accession>
<reference evidence="1" key="1">
    <citation type="submission" date="2014-03" db="EMBL/GenBank/DDBJ databases">
        <authorList>
            <person name="Genoscope - CEA"/>
        </authorList>
    </citation>
    <scope>NUCLEOTIDE SEQUENCE [LARGE SCALE GENOMIC DNA]</scope>
    <source>
        <strain evidence="1">CF27</strain>
    </source>
</reference>
<gene>
    <name evidence="1" type="ORF">AFERRI_420011</name>
</gene>
<reference evidence="1" key="2">
    <citation type="submission" date="2014-07" db="EMBL/GenBank/DDBJ databases">
        <title>Initial genome analysis of the psychrotolerant acidophile Acidithiobacillus ferrivorans CF27: insights into iron and sulfur oxidation pathways and into biofilm formation.</title>
        <authorList>
            <person name="Talla E."/>
            <person name="Hedrich S."/>
            <person name="Mangenot S."/>
            <person name="Ji B."/>
            <person name="Johnson D.B."/>
            <person name="Barbe V."/>
            <person name="Bonnefoy V."/>
        </authorList>
    </citation>
    <scope>NUCLEOTIDE SEQUENCE [LARGE SCALE GENOMIC DNA]</scope>
    <source>
        <strain evidence="1">CF27</strain>
    </source>
</reference>
<protein>
    <submittedName>
        <fullName evidence="1">Uncharacterized protein</fullName>
    </submittedName>
</protein>
<dbReference type="AlphaFoldDB" id="A0A060UVA5"/>
<name>A0A060UVA5_9PROT</name>
<proteinExistence type="predicted"/>
<comment type="caution">
    <text evidence="1">The sequence shown here is derived from an EMBL/GenBank/DDBJ whole genome shotgun (WGS) entry which is preliminary data.</text>
</comment>